<proteinExistence type="predicted"/>
<dbReference type="AlphaFoldDB" id="A0A517SUZ3"/>
<gene>
    <name evidence="1" type="ORF">SV7mr_24530</name>
</gene>
<sequence>MKYTVQSDESFYATVDHGQGHTAAASGFDSKTKKHYVGITVLLDHIDSRQCVKELLRVGNVGGPSVMPVLENDSLVKEAKIFRPEGNYSFDQAVHLLKWNDRRYQ</sequence>
<organism evidence="1 2">
    <name type="scientific">Stieleria bergensis</name>
    <dbReference type="NCBI Taxonomy" id="2528025"/>
    <lineage>
        <taxon>Bacteria</taxon>
        <taxon>Pseudomonadati</taxon>
        <taxon>Planctomycetota</taxon>
        <taxon>Planctomycetia</taxon>
        <taxon>Pirellulales</taxon>
        <taxon>Pirellulaceae</taxon>
        <taxon>Stieleria</taxon>
    </lineage>
</organism>
<dbReference type="EMBL" id="CP036272">
    <property type="protein sequence ID" value="QDT59939.1"/>
    <property type="molecule type" value="Genomic_DNA"/>
</dbReference>
<evidence type="ECO:0000313" key="1">
    <source>
        <dbReference type="EMBL" id="QDT59939.1"/>
    </source>
</evidence>
<accession>A0A517SUZ3</accession>
<evidence type="ECO:0000313" key="2">
    <source>
        <dbReference type="Proteomes" id="UP000315003"/>
    </source>
</evidence>
<name>A0A517SUZ3_9BACT</name>
<reference evidence="1 2" key="1">
    <citation type="submission" date="2019-02" db="EMBL/GenBank/DDBJ databases">
        <title>Deep-cultivation of Planctomycetes and their phenomic and genomic characterization uncovers novel biology.</title>
        <authorList>
            <person name="Wiegand S."/>
            <person name="Jogler M."/>
            <person name="Boedeker C."/>
            <person name="Pinto D."/>
            <person name="Vollmers J."/>
            <person name="Rivas-Marin E."/>
            <person name="Kohn T."/>
            <person name="Peeters S.H."/>
            <person name="Heuer A."/>
            <person name="Rast P."/>
            <person name="Oberbeckmann S."/>
            <person name="Bunk B."/>
            <person name="Jeske O."/>
            <person name="Meyerdierks A."/>
            <person name="Storesund J.E."/>
            <person name="Kallscheuer N."/>
            <person name="Luecker S."/>
            <person name="Lage O.M."/>
            <person name="Pohl T."/>
            <person name="Merkel B.J."/>
            <person name="Hornburger P."/>
            <person name="Mueller R.-W."/>
            <person name="Bruemmer F."/>
            <person name="Labrenz M."/>
            <person name="Spormann A.M."/>
            <person name="Op den Camp H."/>
            <person name="Overmann J."/>
            <person name="Amann R."/>
            <person name="Jetten M.S.M."/>
            <person name="Mascher T."/>
            <person name="Medema M.H."/>
            <person name="Devos D.P."/>
            <person name="Kaster A.-K."/>
            <person name="Ovreas L."/>
            <person name="Rohde M."/>
            <person name="Galperin M.Y."/>
            <person name="Jogler C."/>
        </authorList>
    </citation>
    <scope>NUCLEOTIDE SEQUENCE [LARGE SCALE GENOMIC DNA]</scope>
    <source>
        <strain evidence="1 2">SV_7m_r</strain>
    </source>
</reference>
<protein>
    <submittedName>
        <fullName evidence="1">Uncharacterized protein</fullName>
    </submittedName>
</protein>
<dbReference type="Proteomes" id="UP000315003">
    <property type="component" value="Chromosome"/>
</dbReference>
<keyword evidence="2" id="KW-1185">Reference proteome</keyword>